<dbReference type="Proteomes" id="UP000323521">
    <property type="component" value="Chromosome"/>
</dbReference>
<evidence type="ECO:0000313" key="14">
    <source>
        <dbReference type="Proteomes" id="UP000323521"/>
    </source>
</evidence>
<dbReference type="Pfam" id="PF13624">
    <property type="entry name" value="SurA_N_3"/>
    <property type="match status" value="1"/>
</dbReference>
<organism evidence="13 14">
    <name type="scientific">Formimonas warabiya</name>
    <dbReference type="NCBI Taxonomy" id="1761012"/>
    <lineage>
        <taxon>Bacteria</taxon>
        <taxon>Bacillati</taxon>
        <taxon>Bacillota</taxon>
        <taxon>Clostridia</taxon>
        <taxon>Eubacteriales</taxon>
        <taxon>Peptococcaceae</taxon>
        <taxon>Candidatus Formimonas</taxon>
    </lineage>
</organism>
<dbReference type="HAMAP" id="MF_01145">
    <property type="entry name" value="Foldase_PrsA"/>
    <property type="match status" value="1"/>
</dbReference>
<keyword evidence="8" id="KW-0564">Palmitate</keyword>
<dbReference type="InterPro" id="IPR027304">
    <property type="entry name" value="Trigger_fact/SurA_dom_sf"/>
</dbReference>
<keyword evidence="7 11" id="KW-0472">Membrane</keyword>
<dbReference type="PROSITE" id="PS01096">
    <property type="entry name" value="PPIC_PPIASE_1"/>
    <property type="match status" value="1"/>
</dbReference>
<dbReference type="PANTHER" id="PTHR47245">
    <property type="entry name" value="PEPTIDYLPROLYL ISOMERASE"/>
    <property type="match status" value="1"/>
</dbReference>
<dbReference type="Gene3D" id="1.10.4030.10">
    <property type="entry name" value="Porin chaperone SurA, peptide-binding domain"/>
    <property type="match status" value="1"/>
</dbReference>
<evidence type="ECO:0000256" key="10">
    <source>
        <dbReference type="ARBA" id="ARBA00023288"/>
    </source>
</evidence>
<keyword evidence="4 11" id="KW-1003">Cell membrane</keyword>
<evidence type="ECO:0000256" key="4">
    <source>
        <dbReference type="ARBA" id="ARBA00022475"/>
    </source>
</evidence>
<dbReference type="GO" id="GO:0005886">
    <property type="term" value="C:plasma membrane"/>
    <property type="evidence" value="ECO:0007669"/>
    <property type="project" value="UniProtKB-SubCell"/>
</dbReference>
<dbReference type="OrthoDB" id="14196at2"/>
<evidence type="ECO:0000256" key="2">
    <source>
        <dbReference type="ARBA" id="ARBA00004193"/>
    </source>
</evidence>
<evidence type="ECO:0000256" key="11">
    <source>
        <dbReference type="HAMAP-Rule" id="MF_01145"/>
    </source>
</evidence>
<accession>A0A3G1L292</accession>
<keyword evidence="10" id="KW-0449">Lipoprotein</keyword>
<dbReference type="Pfam" id="PF00639">
    <property type="entry name" value="Rotamase"/>
    <property type="match status" value="1"/>
</dbReference>
<dbReference type="InterPro" id="IPR050245">
    <property type="entry name" value="PrsA_foldase"/>
</dbReference>
<dbReference type="InterPro" id="IPR023059">
    <property type="entry name" value="Foldase_PrsA"/>
</dbReference>
<dbReference type="SUPFAM" id="SSF54534">
    <property type="entry name" value="FKBP-like"/>
    <property type="match status" value="1"/>
</dbReference>
<evidence type="ECO:0000256" key="6">
    <source>
        <dbReference type="ARBA" id="ARBA00023110"/>
    </source>
</evidence>
<dbReference type="PROSITE" id="PS50198">
    <property type="entry name" value="PPIC_PPIASE_2"/>
    <property type="match status" value="1"/>
</dbReference>
<dbReference type="GO" id="GO:0006457">
    <property type="term" value="P:protein folding"/>
    <property type="evidence" value="ECO:0007669"/>
    <property type="project" value="UniProtKB-UniRule"/>
</dbReference>
<keyword evidence="5 11" id="KW-0732">Signal</keyword>
<dbReference type="PANTHER" id="PTHR47245:SF1">
    <property type="entry name" value="FOLDASE PROTEIN PRSA"/>
    <property type="match status" value="1"/>
</dbReference>
<comment type="catalytic activity">
    <reaction evidence="1 11">
        <text>[protein]-peptidylproline (omega=180) = [protein]-peptidylproline (omega=0)</text>
        <dbReference type="Rhea" id="RHEA:16237"/>
        <dbReference type="Rhea" id="RHEA-COMP:10747"/>
        <dbReference type="Rhea" id="RHEA-COMP:10748"/>
        <dbReference type="ChEBI" id="CHEBI:83833"/>
        <dbReference type="ChEBI" id="CHEBI:83834"/>
        <dbReference type="EC" id="5.2.1.8"/>
    </reaction>
</comment>
<comment type="similarity">
    <text evidence="3 11">Belongs to the PrsA family.</text>
</comment>
<keyword evidence="6 11" id="KW-0697">Rotamase</keyword>
<evidence type="ECO:0000256" key="9">
    <source>
        <dbReference type="ARBA" id="ARBA00023235"/>
    </source>
</evidence>
<dbReference type="InterPro" id="IPR000297">
    <property type="entry name" value="PPIase_PpiC"/>
</dbReference>
<dbReference type="InterPro" id="IPR023058">
    <property type="entry name" value="PPIase_PpiC_CS"/>
</dbReference>
<dbReference type="GO" id="GO:0003755">
    <property type="term" value="F:peptidyl-prolyl cis-trans isomerase activity"/>
    <property type="evidence" value="ECO:0007669"/>
    <property type="project" value="UniProtKB-UniRule"/>
</dbReference>
<dbReference type="SUPFAM" id="SSF109998">
    <property type="entry name" value="Triger factor/SurA peptide-binding domain-like"/>
    <property type="match status" value="1"/>
</dbReference>
<comment type="subcellular location">
    <subcellularLocation>
        <location evidence="2">Cell membrane</location>
        <topology evidence="2">Lipid-anchor</topology>
    </subcellularLocation>
</comment>
<evidence type="ECO:0000256" key="3">
    <source>
        <dbReference type="ARBA" id="ARBA00006071"/>
    </source>
</evidence>
<dbReference type="EMBL" id="CP017634">
    <property type="protein sequence ID" value="ATW28780.1"/>
    <property type="molecule type" value="Genomic_DNA"/>
</dbReference>
<reference evidence="13 14" key="1">
    <citation type="submission" date="2016-10" db="EMBL/GenBank/DDBJ databases">
        <title>Complete Genome Sequence of Peptococcaceae strain DCMF.</title>
        <authorList>
            <person name="Edwards R.J."/>
            <person name="Holland S.I."/>
            <person name="Deshpande N.P."/>
            <person name="Wong Y.K."/>
            <person name="Ertan H."/>
            <person name="Manefield M."/>
            <person name="Russell T.L."/>
            <person name="Lee M.J."/>
        </authorList>
    </citation>
    <scope>NUCLEOTIDE SEQUENCE [LARGE SCALE GENOMIC DNA]</scope>
    <source>
        <strain evidence="13 14">DCMF</strain>
    </source>
</reference>
<comment type="function">
    <text evidence="11">Plays a major role in protein secretion by helping the post-translocational extracellular folding of several secreted proteins.</text>
</comment>
<sequence>MLLMILGMVVALGSACSNEVVARVDGDPVTKEELYDSLVKQNGQEVLDSLIADKIREKEVQKNKVSVTDKEIEEEVQKLTDQYGGQEAFNQTLAMYGLSLDDVKKDVKSSMEVKKLLEPQISISEEEINNYFTENKAQFAQQEQVQVRHILVESEDTAKEVKAKLAAGGDFAELAKKYSIDTSNKDQGGELGFISRGQMVAEFEEAAFSLGVGKISDPVKTEYGYHIIQVENRKEAQDGKLADHKDEIKDTLLNEKIQSKYSSWMDEKYKEYAVENFLEKK</sequence>
<evidence type="ECO:0000256" key="1">
    <source>
        <dbReference type="ARBA" id="ARBA00000971"/>
    </source>
</evidence>
<protein>
    <recommendedName>
        <fullName evidence="11">Foldase protein PrsA</fullName>
        <ecNumber evidence="11">5.2.1.8</ecNumber>
    </recommendedName>
</protein>
<evidence type="ECO:0000256" key="5">
    <source>
        <dbReference type="ARBA" id="ARBA00022729"/>
    </source>
</evidence>
<evidence type="ECO:0000259" key="12">
    <source>
        <dbReference type="PROSITE" id="PS50198"/>
    </source>
</evidence>
<evidence type="ECO:0000256" key="7">
    <source>
        <dbReference type="ARBA" id="ARBA00023136"/>
    </source>
</evidence>
<feature type="domain" description="PpiC" evidence="12">
    <location>
        <begin position="142"/>
        <end position="232"/>
    </location>
</feature>
<name>A0A3G1L292_FORW1</name>
<dbReference type="KEGG" id="fwa:DCMF_20795"/>
<dbReference type="Gene3D" id="3.10.50.40">
    <property type="match status" value="1"/>
</dbReference>
<evidence type="ECO:0000313" key="13">
    <source>
        <dbReference type="EMBL" id="ATW28780.1"/>
    </source>
</evidence>
<proteinExistence type="inferred from homology"/>
<gene>
    <name evidence="11" type="primary">prsA</name>
    <name evidence="13" type="ORF">DCMF_20795</name>
</gene>
<evidence type="ECO:0000256" key="8">
    <source>
        <dbReference type="ARBA" id="ARBA00023139"/>
    </source>
</evidence>
<keyword evidence="14" id="KW-1185">Reference proteome</keyword>
<keyword evidence="9 11" id="KW-0413">Isomerase</keyword>
<dbReference type="AlphaFoldDB" id="A0A3G1L292"/>
<dbReference type="InterPro" id="IPR046357">
    <property type="entry name" value="PPIase_dom_sf"/>
</dbReference>
<dbReference type="EC" id="5.2.1.8" evidence="11"/>